<evidence type="ECO:0000256" key="1">
    <source>
        <dbReference type="ARBA" id="ARBA00004283"/>
    </source>
</evidence>
<feature type="compositionally biased region" description="Basic and acidic residues" evidence="6">
    <location>
        <begin position="262"/>
        <end position="278"/>
    </location>
</feature>
<dbReference type="PROSITE" id="PS51741">
    <property type="entry name" value="F_BAR"/>
    <property type="match status" value="1"/>
</dbReference>
<keyword evidence="4" id="KW-0472">Membrane</keyword>
<feature type="region of interest" description="Disordered" evidence="6">
    <location>
        <begin position="252"/>
        <end position="355"/>
    </location>
</feature>
<dbReference type="GO" id="GO:0072583">
    <property type="term" value="P:clathrin-dependent endocytosis"/>
    <property type="evidence" value="ECO:0007669"/>
    <property type="project" value="TreeGrafter"/>
</dbReference>
<dbReference type="SUPFAM" id="SSF49447">
    <property type="entry name" value="Second domain of Mu2 adaptin subunit (ap50) of ap2 adaptor"/>
    <property type="match status" value="1"/>
</dbReference>
<reference evidence="9" key="1">
    <citation type="journal article" date="2023" name="Mol. Biol. Evol.">
        <title>Third-Generation Sequencing Reveals the Adaptive Role of the Epigenome in Three Deep-Sea Polychaetes.</title>
        <authorList>
            <person name="Perez M."/>
            <person name="Aroh O."/>
            <person name="Sun Y."/>
            <person name="Lan Y."/>
            <person name="Juniper S.K."/>
            <person name="Young C.R."/>
            <person name="Angers B."/>
            <person name="Qian P.Y."/>
        </authorList>
    </citation>
    <scope>NUCLEOTIDE SEQUENCE</scope>
    <source>
        <strain evidence="9">R07B-5</strain>
    </source>
</reference>
<dbReference type="Gene3D" id="1.20.1270.60">
    <property type="entry name" value="Arfaptin homology (AH) domain/BAR domain"/>
    <property type="match status" value="1"/>
</dbReference>
<feature type="domain" description="MHD" evidence="7">
    <location>
        <begin position="573"/>
        <end position="848"/>
    </location>
</feature>
<gene>
    <name evidence="9" type="ORF">NP493_522g02037</name>
</gene>
<dbReference type="InterPro" id="IPR036168">
    <property type="entry name" value="AP2_Mu_C_sf"/>
</dbReference>
<comment type="caution">
    <text evidence="9">The sequence shown here is derived from an EMBL/GenBank/DDBJ whole genome shotgun (WGS) entry which is preliminary data.</text>
</comment>
<feature type="region of interest" description="Disordered" evidence="6">
    <location>
        <begin position="392"/>
        <end position="419"/>
    </location>
</feature>
<dbReference type="InterPro" id="IPR031160">
    <property type="entry name" value="F_BAR_dom"/>
</dbReference>
<proteinExistence type="predicted"/>
<dbReference type="EMBL" id="JAODUO010000522">
    <property type="protein sequence ID" value="KAK2178953.1"/>
    <property type="molecule type" value="Genomic_DNA"/>
</dbReference>
<organism evidence="9 10">
    <name type="scientific">Ridgeia piscesae</name>
    <name type="common">Tubeworm</name>
    <dbReference type="NCBI Taxonomy" id="27915"/>
    <lineage>
        <taxon>Eukaryota</taxon>
        <taxon>Metazoa</taxon>
        <taxon>Spiralia</taxon>
        <taxon>Lophotrochozoa</taxon>
        <taxon>Annelida</taxon>
        <taxon>Polychaeta</taxon>
        <taxon>Sedentaria</taxon>
        <taxon>Canalipalpata</taxon>
        <taxon>Sabellida</taxon>
        <taxon>Siboglinidae</taxon>
        <taxon>Ridgeia</taxon>
    </lineage>
</organism>
<dbReference type="SUPFAM" id="SSF103657">
    <property type="entry name" value="BAR/IMD domain-like"/>
    <property type="match status" value="1"/>
</dbReference>
<keyword evidence="3 5" id="KW-0175">Coiled coil</keyword>
<dbReference type="Gene3D" id="2.60.40.1170">
    <property type="entry name" value="Mu homology domain, subdomain B"/>
    <property type="match status" value="2"/>
</dbReference>
<evidence type="ECO:0000259" key="7">
    <source>
        <dbReference type="PROSITE" id="PS51072"/>
    </source>
</evidence>
<feature type="region of interest" description="Disordered" evidence="6">
    <location>
        <begin position="481"/>
        <end position="511"/>
    </location>
</feature>
<comment type="subcellular location">
    <subcellularLocation>
        <location evidence="1">Membrane</location>
        <location evidence="1">Clathrin-coated pit</location>
        <topology evidence="1">Peripheral membrane protein</topology>
        <orientation evidence="1">Cytoplasmic side</orientation>
    </subcellularLocation>
</comment>
<evidence type="ECO:0000256" key="6">
    <source>
        <dbReference type="SAM" id="MobiDB-lite"/>
    </source>
</evidence>
<keyword evidence="2" id="KW-0254">Endocytosis</keyword>
<evidence type="ECO:0000256" key="4">
    <source>
        <dbReference type="ARBA" id="ARBA00023176"/>
    </source>
</evidence>
<dbReference type="GO" id="GO:0005905">
    <property type="term" value="C:clathrin-coated pit"/>
    <property type="evidence" value="ECO:0007669"/>
    <property type="project" value="UniProtKB-SubCell"/>
</dbReference>
<dbReference type="GO" id="GO:0005886">
    <property type="term" value="C:plasma membrane"/>
    <property type="evidence" value="ECO:0007669"/>
    <property type="project" value="TreeGrafter"/>
</dbReference>
<sequence length="857" mass="94994">MKHGHDSSKEFCDFLRESCTVEETYAKLLAKLAKFSSNCGSKGSFGPFWQVLRCLAEKLSNLHMQLVYSWQELMKDVHRYTDEQHKKHKAVKDNESVTMETVQSIQQTILALHKAKETYHARCLEYERLKREGVAQKEIEKAEAKFKKSNDEYRSLVDKYTNVRNDFETRMIVACKKFQELEEQHLAQMKDFVETYAKAWENQLILLQQVHEEFRTNRNEFTVEKLTQMLMESKTTGTEKPGPIEFVEADLSTLPPLSGTPDLEKKEIPILEKPKKEGTGFLSKRKREKKKKKKDKDTKSDGSTGSGSSEKKDPTVDEEGFSIRPNNPLEAAFADHEDMNNWYSSSDTDSESEDRRKIKVEIKPVKANGTTPDNVDVLRRTVEGLRLSPTTVQRQTPTMESNNMKRSASVSETLKAGGKPSQDLLGLDLFGLSNDPSPSGGGVYNFPELGLRKNSATSVMSSQTSAMSTPTPGCSDFFLDSPIDASPQGTGRRRSQTPTSAALLPGPPVPRPAPRTNFPMAALRSTQRSSPTVGEMARTDSVPSLNSVAFNTTSAPYGCSRGPSPLTIGMSDSIPLAVAFSETANAYFIGADPKKCRVKLTGDMVVSFPAGIVRLIMDNPSPAVLSFCIKNTTSLQQILVNKQLIIEDTSQSTSDCRTYHFNMPAVADHLKRQTDQNKVASYFNIDILKYQIKTSAVATESAPLQLASYWKCEATHTDFHLKYKFNGTAMMPHSTLSKVTVTVPVDGNVTNVQSKPTAVWSAEKKCAMWQLGDVSDMNEEGGGGSIHAKFDVANGPSTPSTVAIRFLCDGTTMSGIDFDLIGTGYRTSLVKKKFFTGITIYANLVLLQLSSLKIQCK</sequence>
<evidence type="ECO:0008006" key="11">
    <source>
        <dbReference type="Google" id="ProtNLM"/>
    </source>
</evidence>
<evidence type="ECO:0000256" key="3">
    <source>
        <dbReference type="ARBA" id="ARBA00023054"/>
    </source>
</evidence>
<feature type="compositionally biased region" description="Polar residues" evidence="6">
    <location>
        <begin position="392"/>
        <end position="412"/>
    </location>
</feature>
<protein>
    <recommendedName>
        <fullName evidence="11">F-BAR domain only protein 2</fullName>
    </recommendedName>
</protein>
<accession>A0AAD9KWE7</accession>
<dbReference type="AlphaFoldDB" id="A0AAD9KWE7"/>
<feature type="compositionally biased region" description="Basic residues" evidence="6">
    <location>
        <begin position="283"/>
        <end position="294"/>
    </location>
</feature>
<evidence type="ECO:0000313" key="10">
    <source>
        <dbReference type="Proteomes" id="UP001209878"/>
    </source>
</evidence>
<evidence type="ECO:0000313" key="9">
    <source>
        <dbReference type="EMBL" id="KAK2178953.1"/>
    </source>
</evidence>
<keyword evidence="10" id="KW-1185">Reference proteome</keyword>
<name>A0AAD9KWE7_RIDPI</name>
<dbReference type="InterPro" id="IPR027267">
    <property type="entry name" value="AH/BAR_dom_sf"/>
</dbReference>
<dbReference type="Pfam" id="PF22699">
    <property type="entry name" value="GMIP-like_FCH"/>
    <property type="match status" value="1"/>
</dbReference>
<dbReference type="GO" id="GO:0048268">
    <property type="term" value="P:clathrin coat assembly"/>
    <property type="evidence" value="ECO:0007669"/>
    <property type="project" value="TreeGrafter"/>
</dbReference>
<feature type="domain" description="F-BAR" evidence="8">
    <location>
        <begin position="1"/>
        <end position="226"/>
    </location>
</feature>
<evidence type="ECO:0000256" key="2">
    <source>
        <dbReference type="ARBA" id="ARBA00022583"/>
    </source>
</evidence>
<dbReference type="InterPro" id="IPR054713">
    <property type="entry name" value="GMIP/FCHO2-like_FCH"/>
</dbReference>
<dbReference type="PROSITE" id="PS51072">
    <property type="entry name" value="MHD"/>
    <property type="match status" value="1"/>
</dbReference>
<dbReference type="InterPro" id="IPR018808">
    <property type="entry name" value="Muniscin_C"/>
</dbReference>
<dbReference type="Pfam" id="PF10291">
    <property type="entry name" value="muHD"/>
    <property type="match status" value="1"/>
</dbReference>
<evidence type="ECO:0000256" key="5">
    <source>
        <dbReference type="PROSITE-ProRule" id="PRU01077"/>
    </source>
</evidence>
<dbReference type="Proteomes" id="UP001209878">
    <property type="component" value="Unassembled WGS sequence"/>
</dbReference>
<dbReference type="GO" id="GO:0030136">
    <property type="term" value="C:clathrin-coated vesicle"/>
    <property type="evidence" value="ECO:0007669"/>
    <property type="project" value="TreeGrafter"/>
</dbReference>
<dbReference type="PANTHER" id="PTHR23065:SF15">
    <property type="entry name" value="AT02057P"/>
    <property type="match status" value="1"/>
</dbReference>
<dbReference type="InterPro" id="IPR028565">
    <property type="entry name" value="MHD"/>
</dbReference>
<dbReference type="PANTHER" id="PTHR23065">
    <property type="entry name" value="PROLINE-SERINE-THREONINE PHOSPHATASE INTERACTING PROTEIN 1"/>
    <property type="match status" value="1"/>
</dbReference>
<keyword evidence="4" id="KW-0168">Coated pit</keyword>
<evidence type="ECO:0000259" key="8">
    <source>
        <dbReference type="PROSITE" id="PS51741"/>
    </source>
</evidence>